<dbReference type="Gene3D" id="3.30.930.10">
    <property type="entry name" value="Bira Bifunctional Protein, Domain 2"/>
    <property type="match status" value="1"/>
</dbReference>
<dbReference type="CDD" id="cd00778">
    <property type="entry name" value="ProRS_core_arch_euk"/>
    <property type="match status" value="1"/>
</dbReference>
<dbReference type="PROSITE" id="PS50862">
    <property type="entry name" value="AA_TRNA_LIGASE_II"/>
    <property type="match status" value="1"/>
</dbReference>
<dbReference type="SUPFAM" id="SSF52954">
    <property type="entry name" value="Class II aaRS ABD-related"/>
    <property type="match status" value="1"/>
</dbReference>
<dbReference type="Pfam" id="PF09180">
    <property type="entry name" value="ProRS-C_1"/>
    <property type="match status" value="1"/>
</dbReference>
<comment type="function">
    <text evidence="7">Catalyzes the attachment of proline to tRNA(Pro) in a two-step reaction: proline is first activated by ATP to form Pro-AMP and then transferred to the acceptor end of tRNA(Pro).</text>
</comment>
<evidence type="ECO:0000313" key="9">
    <source>
        <dbReference type="EMBL" id="OGZ31820.1"/>
    </source>
</evidence>
<keyword evidence="2 7" id="KW-0547">Nucleotide-binding</keyword>
<comment type="similarity">
    <text evidence="7">Belongs to the class-II aminoacyl-tRNA synthetase family. ProS type 3 subfamily.</text>
</comment>
<dbReference type="FunFam" id="3.30.930.10:FF:000037">
    <property type="entry name" value="Proline--tRNA ligase"/>
    <property type="match status" value="1"/>
</dbReference>
<dbReference type="Gene3D" id="3.40.50.800">
    <property type="entry name" value="Anticodon-binding domain"/>
    <property type="match status" value="1"/>
</dbReference>
<dbReference type="PANTHER" id="PTHR43382:SF2">
    <property type="entry name" value="BIFUNCTIONAL GLUTAMATE_PROLINE--TRNA LIGASE"/>
    <property type="match status" value="1"/>
</dbReference>
<keyword evidence="7" id="KW-0963">Cytoplasm</keyword>
<dbReference type="InterPro" id="IPR004499">
    <property type="entry name" value="Pro-tRNA-ligase_IIa_arc-type"/>
</dbReference>
<evidence type="ECO:0000256" key="4">
    <source>
        <dbReference type="ARBA" id="ARBA00022917"/>
    </source>
</evidence>
<dbReference type="SMART" id="SM00946">
    <property type="entry name" value="ProRS-C_1"/>
    <property type="match status" value="1"/>
</dbReference>
<evidence type="ECO:0000256" key="2">
    <source>
        <dbReference type="ARBA" id="ARBA00022741"/>
    </source>
</evidence>
<feature type="domain" description="Aminoacyl-transfer RNA synthetases class-II family profile" evidence="8">
    <location>
        <begin position="36"/>
        <end position="277"/>
    </location>
</feature>
<dbReference type="InterPro" id="IPR004154">
    <property type="entry name" value="Anticodon-bd"/>
</dbReference>
<dbReference type="InterPro" id="IPR016061">
    <property type="entry name" value="Pro-tRNA_ligase_II_C"/>
</dbReference>
<dbReference type="InterPro" id="IPR045864">
    <property type="entry name" value="aa-tRNA-synth_II/BPL/LPL"/>
</dbReference>
<dbReference type="InterPro" id="IPR036621">
    <property type="entry name" value="Anticodon-bd_dom_sf"/>
</dbReference>
<evidence type="ECO:0000259" key="8">
    <source>
        <dbReference type="PROSITE" id="PS50862"/>
    </source>
</evidence>
<evidence type="ECO:0000313" key="10">
    <source>
        <dbReference type="Proteomes" id="UP000177810"/>
    </source>
</evidence>
<dbReference type="Pfam" id="PF03129">
    <property type="entry name" value="HGTP_anticodon"/>
    <property type="match status" value="1"/>
</dbReference>
<proteinExistence type="inferred from homology"/>
<dbReference type="Proteomes" id="UP000177810">
    <property type="component" value="Unassembled WGS sequence"/>
</dbReference>
<dbReference type="EMBL" id="MHMT01000032">
    <property type="protein sequence ID" value="OGZ31820.1"/>
    <property type="molecule type" value="Genomic_DNA"/>
</dbReference>
<dbReference type="AlphaFoldDB" id="A0A1G2F2F3"/>
<comment type="subcellular location">
    <subcellularLocation>
        <location evidence="7">Cytoplasm</location>
    </subcellularLocation>
</comment>
<dbReference type="Gene3D" id="3.30.110.30">
    <property type="entry name" value="C-terminal domain of ProRS"/>
    <property type="match status" value="1"/>
</dbReference>
<dbReference type="Pfam" id="PF00587">
    <property type="entry name" value="tRNA-synt_2b"/>
    <property type="match status" value="1"/>
</dbReference>
<dbReference type="InterPro" id="IPR017449">
    <property type="entry name" value="Pro-tRNA_synth_II"/>
</dbReference>
<evidence type="ECO:0000256" key="1">
    <source>
        <dbReference type="ARBA" id="ARBA00022598"/>
    </source>
</evidence>
<keyword evidence="5 7" id="KW-0030">Aminoacyl-tRNA synthetase</keyword>
<dbReference type="GO" id="GO:0006433">
    <property type="term" value="P:prolyl-tRNA aminoacylation"/>
    <property type="evidence" value="ECO:0007669"/>
    <property type="project" value="UniProtKB-UniRule"/>
</dbReference>
<reference evidence="9 10" key="1">
    <citation type="journal article" date="2016" name="Nat. Commun.">
        <title>Thousands of microbial genomes shed light on interconnected biogeochemical processes in an aquifer system.</title>
        <authorList>
            <person name="Anantharaman K."/>
            <person name="Brown C.T."/>
            <person name="Hug L.A."/>
            <person name="Sharon I."/>
            <person name="Castelle C.J."/>
            <person name="Probst A.J."/>
            <person name="Thomas B.C."/>
            <person name="Singh A."/>
            <person name="Wilkins M.J."/>
            <person name="Karaoz U."/>
            <person name="Brodie E.L."/>
            <person name="Williams K.H."/>
            <person name="Hubbard S.S."/>
            <person name="Banfield J.F."/>
        </authorList>
    </citation>
    <scope>NUCLEOTIDE SEQUENCE [LARGE SCALE GENOMIC DNA]</scope>
</reference>
<dbReference type="InterPro" id="IPR033721">
    <property type="entry name" value="ProRS_core_arch_euk"/>
</dbReference>
<dbReference type="SUPFAM" id="SSF55681">
    <property type="entry name" value="Class II aaRS and biotin synthetases"/>
    <property type="match status" value="1"/>
</dbReference>
<protein>
    <recommendedName>
        <fullName evidence="7">Proline--tRNA ligase</fullName>
        <ecNumber evidence="7">6.1.1.15</ecNumber>
    </recommendedName>
    <alternativeName>
        <fullName evidence="7">Prolyl-tRNA synthetase</fullName>
        <shortName evidence="7">ProRS</shortName>
    </alternativeName>
</protein>
<dbReference type="PANTHER" id="PTHR43382">
    <property type="entry name" value="PROLYL-TRNA SYNTHETASE"/>
    <property type="match status" value="1"/>
</dbReference>
<evidence type="ECO:0000256" key="3">
    <source>
        <dbReference type="ARBA" id="ARBA00022840"/>
    </source>
</evidence>
<dbReference type="CDD" id="cd00862">
    <property type="entry name" value="ProRS_anticodon_zinc"/>
    <property type="match status" value="1"/>
</dbReference>
<accession>A0A1G2F2F3</accession>
<comment type="catalytic activity">
    <reaction evidence="6 7">
        <text>tRNA(Pro) + L-proline + ATP = L-prolyl-tRNA(Pro) + AMP + diphosphate</text>
        <dbReference type="Rhea" id="RHEA:14305"/>
        <dbReference type="Rhea" id="RHEA-COMP:9700"/>
        <dbReference type="Rhea" id="RHEA-COMP:9702"/>
        <dbReference type="ChEBI" id="CHEBI:30616"/>
        <dbReference type="ChEBI" id="CHEBI:33019"/>
        <dbReference type="ChEBI" id="CHEBI:60039"/>
        <dbReference type="ChEBI" id="CHEBI:78442"/>
        <dbReference type="ChEBI" id="CHEBI:78532"/>
        <dbReference type="ChEBI" id="CHEBI:456215"/>
        <dbReference type="EC" id="6.1.1.15"/>
    </reaction>
</comment>
<organism evidence="9 10">
    <name type="scientific">Candidatus Portnoybacteria bacterium RBG_13_40_8</name>
    <dbReference type="NCBI Taxonomy" id="1801990"/>
    <lineage>
        <taxon>Bacteria</taxon>
        <taxon>Candidatus Portnoyibacteriota</taxon>
    </lineage>
</organism>
<dbReference type="STRING" id="1801990.A2V69_00995"/>
<sequence length="466" mass="54005">MLTKQKDDFAKWYNDVVLGADLAEYSPVKGCMIIKPYGYAIWENIQKAMDIEIKKLGASNAYFPLFIPEKFLKKESEHVEGFSPQVAWVTHGGNKKLQERLAIRPTSETIMYDVFKNWIQSYRDLPLKINQWANIVRWEMRPRLFLRTLEFLWQEGHTAHATKEEADEMAESALRMYQGFAQDWLGIYCVPGKKTEAEKFAGALYTLSVEALMKDGKALQMGTSHQLGQNFSKSFGIQFLDEKGRKNYVWQTSWGVSTRMIGGLVMAHGDDKGLILPPKIAPYQIVIIPISQDGLVKNHISKIEKSLKEIRFITDNRIQQTPGWKFNEWELRGVPLRIEIGPKEVKENKITFVLRNNLKRQTIDFKQFNPKKLLDSLQKELLAETKNFTEENTHQVKSYSEFKEIINKKGGFIRTYWCGDSKCEKKIQEETKATIRCIPMRQKNKNGRCIKCGKESKLEVFFAKAY</sequence>
<name>A0A1G2F2F3_9BACT</name>
<dbReference type="HAMAP" id="MF_01571">
    <property type="entry name" value="Pro_tRNA_synth_type3"/>
    <property type="match status" value="1"/>
</dbReference>
<evidence type="ECO:0000256" key="5">
    <source>
        <dbReference type="ARBA" id="ARBA00023146"/>
    </source>
</evidence>
<comment type="caution">
    <text evidence="9">The sequence shown here is derived from an EMBL/GenBank/DDBJ whole genome shotgun (WGS) entry which is preliminary data.</text>
</comment>
<dbReference type="SUPFAM" id="SSF64586">
    <property type="entry name" value="C-terminal domain of ProRS"/>
    <property type="match status" value="1"/>
</dbReference>
<evidence type="ECO:0000256" key="7">
    <source>
        <dbReference type="HAMAP-Rule" id="MF_01571"/>
    </source>
</evidence>
<dbReference type="GO" id="GO:0004827">
    <property type="term" value="F:proline-tRNA ligase activity"/>
    <property type="evidence" value="ECO:0007669"/>
    <property type="project" value="UniProtKB-UniRule"/>
</dbReference>
<keyword evidence="4 7" id="KW-0648">Protein biosynthesis</keyword>
<dbReference type="EC" id="6.1.1.15" evidence="7"/>
<dbReference type="PRINTS" id="PR01046">
    <property type="entry name" value="TRNASYNTHPRO"/>
</dbReference>
<dbReference type="InterPro" id="IPR002316">
    <property type="entry name" value="Pro-tRNA-ligase_IIa"/>
</dbReference>
<dbReference type="GO" id="GO:0017101">
    <property type="term" value="C:aminoacyl-tRNA synthetase multienzyme complex"/>
    <property type="evidence" value="ECO:0007669"/>
    <property type="project" value="TreeGrafter"/>
</dbReference>
<keyword evidence="3 7" id="KW-0067">ATP-binding</keyword>
<evidence type="ECO:0000256" key="6">
    <source>
        <dbReference type="ARBA" id="ARBA00047671"/>
    </source>
</evidence>
<gene>
    <name evidence="7" type="primary">proS</name>
    <name evidence="9" type="ORF">A2V69_00995</name>
</gene>
<comment type="domain">
    <text evidence="7">Consists of three domains: the N-terminal catalytic domain, the anticodon-binding domain and the C-terminal extension.</text>
</comment>
<dbReference type="GO" id="GO:0005737">
    <property type="term" value="C:cytoplasm"/>
    <property type="evidence" value="ECO:0007669"/>
    <property type="project" value="UniProtKB-SubCell"/>
</dbReference>
<dbReference type="GO" id="GO:0005524">
    <property type="term" value="F:ATP binding"/>
    <property type="evidence" value="ECO:0007669"/>
    <property type="project" value="UniProtKB-UniRule"/>
</dbReference>
<dbReference type="InterPro" id="IPR006195">
    <property type="entry name" value="aa-tRNA-synth_II"/>
</dbReference>
<comment type="subunit">
    <text evidence="7">Homodimer.</text>
</comment>
<keyword evidence="1 7" id="KW-0436">Ligase</keyword>
<dbReference type="InterPro" id="IPR002314">
    <property type="entry name" value="aa-tRNA-synt_IIb"/>
</dbReference>
<dbReference type="NCBIfam" id="TIGR00408">
    <property type="entry name" value="proS_fam_I"/>
    <property type="match status" value="1"/>
</dbReference>